<dbReference type="EMBL" id="JACRVF010000002">
    <property type="protein sequence ID" value="MBC5993318.1"/>
    <property type="molecule type" value="Genomic_DNA"/>
</dbReference>
<gene>
    <name evidence="4" type="ORF">H8S84_10770</name>
</gene>
<dbReference type="PANTHER" id="PTHR43877">
    <property type="entry name" value="AMINOALKYLPHOSPHONATE N-ACETYLTRANSFERASE-RELATED-RELATED"/>
    <property type="match status" value="1"/>
</dbReference>
<evidence type="ECO:0000256" key="2">
    <source>
        <dbReference type="ARBA" id="ARBA00023315"/>
    </source>
</evidence>
<dbReference type="RefSeq" id="WP_187067314.1">
    <property type="nucleotide sequence ID" value="NZ_JACRVF010000002.1"/>
</dbReference>
<accession>A0A923N6W7</accession>
<keyword evidence="2" id="KW-0012">Acyltransferase</keyword>
<dbReference type="SUPFAM" id="SSF55729">
    <property type="entry name" value="Acyl-CoA N-acyltransferases (Nat)"/>
    <property type="match status" value="1"/>
</dbReference>
<feature type="domain" description="N-acetyltransferase" evidence="3">
    <location>
        <begin position="1"/>
        <end position="150"/>
    </location>
</feature>
<dbReference type="Pfam" id="PF00583">
    <property type="entry name" value="Acetyltransf_1"/>
    <property type="match status" value="1"/>
</dbReference>
<dbReference type="InterPro" id="IPR050832">
    <property type="entry name" value="Bact_Acetyltransf"/>
</dbReference>
<dbReference type="PANTHER" id="PTHR43877:SF2">
    <property type="entry name" value="AMINOALKYLPHOSPHONATE N-ACETYLTRANSFERASE-RELATED"/>
    <property type="match status" value="1"/>
</dbReference>
<evidence type="ECO:0000256" key="1">
    <source>
        <dbReference type="ARBA" id="ARBA00022679"/>
    </source>
</evidence>
<dbReference type="GO" id="GO:0016747">
    <property type="term" value="F:acyltransferase activity, transferring groups other than amino-acyl groups"/>
    <property type="evidence" value="ECO:0007669"/>
    <property type="project" value="InterPro"/>
</dbReference>
<protein>
    <submittedName>
        <fullName evidence="4">GNAT family N-acetyltransferase</fullName>
    </submittedName>
</protein>
<organism evidence="4 5">
    <name type="scientific">Pontibacter cellulosilyticus</name>
    <dbReference type="NCBI Taxonomy" id="1720253"/>
    <lineage>
        <taxon>Bacteria</taxon>
        <taxon>Pseudomonadati</taxon>
        <taxon>Bacteroidota</taxon>
        <taxon>Cytophagia</taxon>
        <taxon>Cytophagales</taxon>
        <taxon>Hymenobacteraceae</taxon>
        <taxon>Pontibacter</taxon>
    </lineage>
</organism>
<evidence type="ECO:0000259" key="3">
    <source>
        <dbReference type="PROSITE" id="PS51186"/>
    </source>
</evidence>
<sequence length="150" mass="16915">MLTLTRSDSSNSDFLYLVQLLDEEVQGRYGEEHATIAPFNKLDNIQHVIVAFMNGEPAGCGAIKKYDEVTAEVKRMYVHPRYRGKGVAKAVLHALDTWAKELNYTFCILETGVKQPEAISLYTSSGYKQIPNYGQYATVKISLCFKKELI</sequence>
<dbReference type="InterPro" id="IPR016181">
    <property type="entry name" value="Acyl_CoA_acyltransferase"/>
</dbReference>
<dbReference type="Proteomes" id="UP000603640">
    <property type="component" value="Unassembled WGS sequence"/>
</dbReference>
<proteinExistence type="predicted"/>
<dbReference type="InterPro" id="IPR000182">
    <property type="entry name" value="GNAT_dom"/>
</dbReference>
<dbReference type="AlphaFoldDB" id="A0A923N6W7"/>
<keyword evidence="1" id="KW-0808">Transferase</keyword>
<dbReference type="CDD" id="cd04301">
    <property type="entry name" value="NAT_SF"/>
    <property type="match status" value="1"/>
</dbReference>
<comment type="caution">
    <text evidence="4">The sequence shown here is derived from an EMBL/GenBank/DDBJ whole genome shotgun (WGS) entry which is preliminary data.</text>
</comment>
<dbReference type="Gene3D" id="3.40.630.30">
    <property type="match status" value="1"/>
</dbReference>
<evidence type="ECO:0000313" key="5">
    <source>
        <dbReference type="Proteomes" id="UP000603640"/>
    </source>
</evidence>
<evidence type="ECO:0000313" key="4">
    <source>
        <dbReference type="EMBL" id="MBC5993318.1"/>
    </source>
</evidence>
<dbReference type="PROSITE" id="PS51186">
    <property type="entry name" value="GNAT"/>
    <property type="match status" value="1"/>
</dbReference>
<keyword evidence="5" id="KW-1185">Reference proteome</keyword>
<reference evidence="4" key="1">
    <citation type="submission" date="2020-08" db="EMBL/GenBank/DDBJ databases">
        <title>Pontibacter sp. SD6 16S ribosomal RNA gene Genome sequencing and assembly.</title>
        <authorList>
            <person name="Kang M."/>
        </authorList>
    </citation>
    <scope>NUCLEOTIDE SEQUENCE</scope>
    <source>
        <strain evidence="4">SD6</strain>
    </source>
</reference>
<name>A0A923N6W7_9BACT</name>